<keyword evidence="2" id="KW-0812">Transmembrane</keyword>
<keyword evidence="4" id="KW-1185">Reference proteome</keyword>
<feature type="transmembrane region" description="Helical" evidence="2">
    <location>
        <begin position="422"/>
        <end position="445"/>
    </location>
</feature>
<name>A0A8C4QZK0_EPTBU</name>
<dbReference type="GO" id="GO:0045202">
    <property type="term" value="C:synapse"/>
    <property type="evidence" value="ECO:0007669"/>
    <property type="project" value="TreeGrafter"/>
</dbReference>
<accession>A0A8C4QZK0</accession>
<feature type="compositionally biased region" description="Basic and acidic residues" evidence="1">
    <location>
        <begin position="90"/>
        <end position="99"/>
    </location>
</feature>
<evidence type="ECO:0000313" key="3">
    <source>
        <dbReference type="Ensembl" id="ENSEBUP00000021932.1"/>
    </source>
</evidence>
<dbReference type="Ensembl" id="ENSEBUT00000022508.1">
    <property type="protein sequence ID" value="ENSEBUP00000021932.1"/>
    <property type="gene ID" value="ENSEBUG00000013532.1"/>
</dbReference>
<feature type="region of interest" description="Disordered" evidence="1">
    <location>
        <begin position="86"/>
        <end position="108"/>
    </location>
</feature>
<dbReference type="PANTHER" id="PTHR15381:SF1">
    <property type="entry name" value="CHONDROITIN SULFATE PROTEOGLYCAN 5"/>
    <property type="match status" value="1"/>
</dbReference>
<dbReference type="Proteomes" id="UP000694388">
    <property type="component" value="Unplaced"/>
</dbReference>
<dbReference type="PANTHER" id="PTHR15381">
    <property type="entry name" value="CHONDROITIN SULFATE PROTEOGLYCAN 5 -RELATED"/>
    <property type="match status" value="1"/>
</dbReference>
<reference evidence="3" key="1">
    <citation type="submission" date="2025-08" db="UniProtKB">
        <authorList>
            <consortium name="Ensembl"/>
        </authorList>
    </citation>
    <scope>IDENTIFICATION</scope>
</reference>
<proteinExistence type="predicted"/>
<reference evidence="3" key="2">
    <citation type="submission" date="2025-09" db="UniProtKB">
        <authorList>
            <consortium name="Ensembl"/>
        </authorList>
    </citation>
    <scope>IDENTIFICATION</scope>
</reference>
<dbReference type="GeneTree" id="ENSGT00440000034270"/>
<organism evidence="3 4">
    <name type="scientific">Eptatretus burgeri</name>
    <name type="common">Inshore hagfish</name>
    <dbReference type="NCBI Taxonomy" id="7764"/>
    <lineage>
        <taxon>Eukaryota</taxon>
        <taxon>Metazoa</taxon>
        <taxon>Chordata</taxon>
        <taxon>Craniata</taxon>
        <taxon>Vertebrata</taxon>
        <taxon>Cyclostomata</taxon>
        <taxon>Myxini</taxon>
        <taxon>Myxiniformes</taxon>
        <taxon>Myxinidae</taxon>
        <taxon>Eptatretinae</taxon>
        <taxon>Eptatretus</taxon>
    </lineage>
</organism>
<evidence type="ECO:0000256" key="2">
    <source>
        <dbReference type="SAM" id="Phobius"/>
    </source>
</evidence>
<evidence type="ECO:0000256" key="1">
    <source>
        <dbReference type="SAM" id="MobiDB-lite"/>
    </source>
</evidence>
<protein>
    <submittedName>
        <fullName evidence="3">Uncharacterized protein</fullName>
    </submittedName>
</protein>
<sequence>MQKSVVTEIAISVTGGMNGDAKDVKKVIDSVDGSGEEGSGRVVFSTVSERTPLTLKTTSAASNTPTSWTVGQEDVKSSYGFYNPVAPSHDGYRKTEKQNTETTGEGEPFTSRLITPVLVTVMMPHNEFTNEDVQSTESHIAENIPISSSETPVTASLGQLTTSPTTTTFIGDESQSTAQEARKSIHTFLRNDKNTLEFNPTKFQGFYTEPTTAPAATKKGQLAIFDLDLSGGGDLSEVTDEPFPPSFRPAFVEELDTMETSKEIETFAITNSQSIHTTDLEPTLRQPSEQEGPKLEYNLSSIQSATDVKWRDERMVVAPIVTTTTTTTVTDSLENTPSATSVSQDLERGLVVTGRPRRSCRLGYRRSNGSCESVCSLSPTYCYNNGRCYMVEGVGPVCKCASAEFSWYRGSRCQSVVTDFQVASVAVAVGLLLFALLVFLLLAFAKRLHVLGAEIRQLRSTSHLHNGVHYELSGREASSHFRLSFPQRRSPEGVVQKPDSSVGYNG</sequence>
<keyword evidence="2" id="KW-0472">Membrane</keyword>
<dbReference type="AlphaFoldDB" id="A0A8C4QZK0"/>
<keyword evidence="2" id="KW-1133">Transmembrane helix</keyword>
<dbReference type="GO" id="GO:0048858">
    <property type="term" value="P:cell projection morphogenesis"/>
    <property type="evidence" value="ECO:0007669"/>
    <property type="project" value="TreeGrafter"/>
</dbReference>
<evidence type="ECO:0000313" key="4">
    <source>
        <dbReference type="Proteomes" id="UP000694388"/>
    </source>
</evidence>